<evidence type="ECO:0000256" key="8">
    <source>
        <dbReference type="ARBA" id="ARBA00023152"/>
    </source>
</evidence>
<comment type="pathway">
    <text evidence="10">Carbohydrate degradation; glycolysis; D-glyceraldehyde 3-phosphate and glycerone phosphate from D-glucose: step 3/4.</text>
</comment>
<comment type="similarity">
    <text evidence="10">Belongs to the phosphofructokinase type A (PFKA) family. PPi-dependent PFK group II subfamily. Clade 'Long' sub-subfamily.</text>
</comment>
<keyword evidence="10" id="KW-0021">Allosteric enzyme</keyword>
<feature type="active site" description="Proton acceptor" evidence="10">
    <location>
        <position position="211"/>
    </location>
</feature>
<dbReference type="AlphaFoldDB" id="A0A388KF69"/>
<dbReference type="GO" id="GO:0047334">
    <property type="term" value="F:diphosphate-fructose-6-phosphate 1-phosphotransferase activity"/>
    <property type="evidence" value="ECO:0007669"/>
    <property type="project" value="UniProtKB-EC"/>
</dbReference>
<evidence type="ECO:0000256" key="2">
    <source>
        <dbReference type="ARBA" id="ARBA00003138"/>
    </source>
</evidence>
<dbReference type="PIRSF" id="PIRSF005677">
    <property type="entry name" value="PPi_PFK_PfpB"/>
    <property type="match status" value="1"/>
</dbReference>
<dbReference type="InterPro" id="IPR011183">
    <property type="entry name" value="PfpB_PPi_PFK"/>
</dbReference>
<comment type="subcellular location">
    <subcellularLocation>
        <location evidence="10">Cytoplasm</location>
    </subcellularLocation>
</comment>
<dbReference type="EC" id="2.7.1.90" evidence="10"/>
<dbReference type="HAMAP" id="MF_01980">
    <property type="entry name" value="Phosphofructokinase_II_Long"/>
    <property type="match status" value="1"/>
</dbReference>
<protein>
    <recommendedName>
        <fullName evidence="10">Pyrophosphate--fructose 6-phosphate 1-phosphotransferase subunit beta</fullName>
        <shortName evidence="10">PFP</shortName>
        <ecNumber evidence="10">2.7.1.90</ecNumber>
    </recommendedName>
    <alternativeName>
        <fullName evidence="10">6-phosphofructokinase, pyrophosphate dependent</fullName>
    </alternativeName>
    <alternativeName>
        <fullName evidence="10">PPi-PFK</fullName>
    </alternativeName>
    <alternativeName>
        <fullName evidence="10">Pyrophosphate-dependent 6-phosphofructose-1-kinase</fullName>
    </alternativeName>
</protein>
<dbReference type="GO" id="GO:0005829">
    <property type="term" value="C:cytosol"/>
    <property type="evidence" value="ECO:0007669"/>
    <property type="project" value="TreeGrafter"/>
</dbReference>
<dbReference type="GO" id="GO:0009749">
    <property type="term" value="P:response to glucose"/>
    <property type="evidence" value="ECO:0007669"/>
    <property type="project" value="TreeGrafter"/>
</dbReference>
<dbReference type="SUPFAM" id="SSF53784">
    <property type="entry name" value="Phosphofructokinase"/>
    <property type="match status" value="1"/>
</dbReference>
<feature type="site" description="Important for catalytic activity; stabilizes the transition state when the phosphoryl donor is PPi" evidence="10">
    <location>
        <position position="208"/>
    </location>
</feature>
<dbReference type="Gene3D" id="1.10.10.480">
    <property type="entry name" value="Phosphofructokinase, domain 3"/>
    <property type="match status" value="1"/>
</dbReference>
<dbReference type="InterPro" id="IPR000023">
    <property type="entry name" value="Phosphofructokinase_dom"/>
</dbReference>
<evidence type="ECO:0000256" key="7">
    <source>
        <dbReference type="ARBA" id="ARBA00022842"/>
    </source>
</evidence>
<dbReference type="Gramene" id="GBG68593">
    <property type="protein sequence ID" value="GBG68593"/>
    <property type="gene ID" value="CBR_g3138"/>
</dbReference>
<keyword evidence="5 10" id="KW-0479">Metal-binding</keyword>
<evidence type="ECO:0000256" key="3">
    <source>
        <dbReference type="ARBA" id="ARBA00022490"/>
    </source>
</evidence>
<evidence type="ECO:0000313" key="13">
    <source>
        <dbReference type="Proteomes" id="UP000265515"/>
    </source>
</evidence>
<feature type="binding site" evidence="10">
    <location>
        <begin position="209"/>
        <end position="211"/>
    </location>
    <ligand>
        <name>substrate</name>
    </ligand>
</feature>
<keyword evidence="7 10" id="KW-0460">Magnesium</keyword>
<comment type="caution">
    <text evidence="12">The sequence shown here is derived from an EMBL/GenBank/DDBJ whole genome shotgun (WGS) entry which is preliminary data.</text>
</comment>
<dbReference type="PANTHER" id="PTHR43650">
    <property type="entry name" value="PYROPHOSPHATE--FRUCTOSE 6-PHOSPHATE 1-PHOSPHOTRANSFERASE"/>
    <property type="match status" value="1"/>
</dbReference>
<comment type="catalytic activity">
    <reaction evidence="9 10">
        <text>beta-D-fructose 6-phosphate + diphosphate = beta-D-fructose 1,6-bisphosphate + phosphate + H(+)</text>
        <dbReference type="Rhea" id="RHEA:13613"/>
        <dbReference type="ChEBI" id="CHEBI:15378"/>
        <dbReference type="ChEBI" id="CHEBI:32966"/>
        <dbReference type="ChEBI" id="CHEBI:33019"/>
        <dbReference type="ChEBI" id="CHEBI:43474"/>
        <dbReference type="ChEBI" id="CHEBI:57634"/>
        <dbReference type="EC" id="2.7.1.90"/>
    </reaction>
</comment>
<keyword evidence="8 10" id="KW-0324">Glycolysis</keyword>
<dbReference type="Gene3D" id="3.40.50.460">
    <property type="entry name" value="Phosphofructokinase domain"/>
    <property type="match status" value="1"/>
</dbReference>
<dbReference type="PRINTS" id="PR00476">
    <property type="entry name" value="PHFRCTKINASE"/>
</dbReference>
<dbReference type="Proteomes" id="UP000265515">
    <property type="component" value="Unassembled WGS sequence"/>
</dbReference>
<dbReference type="Gene3D" id="3.40.50.450">
    <property type="match status" value="1"/>
</dbReference>
<comment type="cofactor">
    <cofactor evidence="1 10">
        <name>Mg(2+)</name>
        <dbReference type="ChEBI" id="CHEBI:18420"/>
    </cofactor>
</comment>
<feature type="binding site" evidence="10">
    <location>
        <position position="181"/>
    </location>
    <ligand>
        <name>Mg(2+)</name>
        <dbReference type="ChEBI" id="CHEBI:18420"/>
        <note>catalytic</note>
    </ligand>
</feature>
<dbReference type="Pfam" id="PF00365">
    <property type="entry name" value="PFK"/>
    <property type="match status" value="1"/>
</dbReference>
<feature type="binding site" evidence="10">
    <location>
        <begin position="422"/>
        <end position="425"/>
    </location>
    <ligand>
        <name>substrate</name>
    </ligand>
</feature>
<dbReference type="GO" id="GO:0005524">
    <property type="term" value="F:ATP binding"/>
    <property type="evidence" value="ECO:0007669"/>
    <property type="project" value="InterPro"/>
</dbReference>
<feature type="binding site" evidence="10">
    <location>
        <position position="317"/>
    </location>
    <ligand>
        <name>substrate</name>
    </ligand>
</feature>
<feature type="binding site" evidence="10">
    <location>
        <begin position="256"/>
        <end position="258"/>
    </location>
    <ligand>
        <name>substrate</name>
    </ligand>
</feature>
<dbReference type="UniPathway" id="UPA00109">
    <property type="reaction ID" value="UER00182"/>
</dbReference>
<evidence type="ECO:0000256" key="6">
    <source>
        <dbReference type="ARBA" id="ARBA00022777"/>
    </source>
</evidence>
<sequence>MAPANDILSNYSTLQKARLQYETVLPAVLERSFKISYGGPTTSAANSEDIAALFKSMYGQPTAIVEPSESSTLSSAPLKVGVVLSGGQAAGGHNVIAGIFDYLEKNVPGSTLYGFLGGPGGIMKGKYAVITADFLYPYRNQGGFDIIRSGRDKIESDEQMKMAKSTVESLDLDGLVVIGGDDSNTNACVLAEYFKNEGLKTRVIGCPKTIDGDLKSKEVPVSFGFDTACKIFSELIGNVMIDSKSAAKYYHFVRLMGRAASHVTLECALQTHPNITLVGEEVAAKKMTLKEVKDYVLDVVVKRAAAGRNYGVVLIPEGLIDFVPEISVLIAELNDILAKTTVDKEGEWKKDLTAASRSVFDILPPTIQEQLLLERDPHGNVQVSKIEMEKMLMEMVAADLKVKKAEGTFKGSFNCQNHFFGYEGRCGLPSNFDANYTYALGYTAGALLQSGLTGYMASVNNLTAPTKEWTAGGTPLTSLMQVERRKGKNKPVIRKALVELDGAPFTAFAAVRDDWAINDRFRNPGPIQFEGPAANESNFTLLLEQGVLSAIN</sequence>
<evidence type="ECO:0000259" key="11">
    <source>
        <dbReference type="Pfam" id="PF00365"/>
    </source>
</evidence>
<keyword evidence="4 10" id="KW-0808">Transferase</keyword>
<accession>A0A388KF69</accession>
<dbReference type="OMA" id="SAKKYWH"/>
<dbReference type="NCBIfam" id="NF005482">
    <property type="entry name" value="PRK07085.1"/>
    <property type="match status" value="1"/>
</dbReference>
<keyword evidence="13" id="KW-1185">Reference proteome</keyword>
<dbReference type="GO" id="GO:0003872">
    <property type="term" value="F:6-phosphofructokinase activity"/>
    <property type="evidence" value="ECO:0007669"/>
    <property type="project" value="UniProtKB-UniRule"/>
</dbReference>
<dbReference type="OrthoDB" id="537915at2759"/>
<feature type="binding site" evidence="10">
    <location>
        <position position="87"/>
    </location>
    <ligand>
        <name>diphosphate</name>
        <dbReference type="ChEBI" id="CHEBI:33019"/>
    </ligand>
</feature>
<dbReference type="NCBIfam" id="TIGR02477">
    <property type="entry name" value="PFKA_PPi"/>
    <property type="match status" value="1"/>
</dbReference>
<feature type="domain" description="Phosphofructokinase" evidence="11">
    <location>
        <begin position="79"/>
        <end position="444"/>
    </location>
</feature>
<evidence type="ECO:0000256" key="10">
    <source>
        <dbReference type="HAMAP-Rule" id="MF_03185"/>
    </source>
</evidence>
<dbReference type="GO" id="GO:0046872">
    <property type="term" value="F:metal ion binding"/>
    <property type="evidence" value="ECO:0007669"/>
    <property type="project" value="UniProtKB-KW"/>
</dbReference>
<dbReference type="EMBL" id="BFEA01000102">
    <property type="protein sequence ID" value="GBG68593.1"/>
    <property type="molecule type" value="Genomic_DNA"/>
</dbReference>
<evidence type="ECO:0000313" key="12">
    <source>
        <dbReference type="EMBL" id="GBG68593.1"/>
    </source>
</evidence>
<comment type="subunit">
    <text evidence="10">Tetramer of two alpha (regulatory) and two beta (catalytic) chains.</text>
</comment>
<comment type="activity regulation">
    <text evidence="10">Allosterically activated by fructose 2,6-bisphosphate.</text>
</comment>
<feature type="binding site" evidence="10">
    <location>
        <begin position="248"/>
        <end position="249"/>
    </location>
    <ligand>
        <name>substrate</name>
        <note>ligand shared between dimeric partners</note>
    </ligand>
</feature>
<dbReference type="InterPro" id="IPR022953">
    <property type="entry name" value="ATP_PFK"/>
</dbReference>
<dbReference type="PANTHER" id="PTHR43650:SF1">
    <property type="entry name" value="PYROPHOSPHATE--FRUCTOSE 6-PHOSPHATE 1-PHOSPHOTRANSFERASE SUBUNIT BETA 2"/>
    <property type="match status" value="1"/>
</dbReference>
<organism evidence="12 13">
    <name type="scientific">Chara braunii</name>
    <name type="common">Braun's stonewort</name>
    <dbReference type="NCBI Taxonomy" id="69332"/>
    <lineage>
        <taxon>Eukaryota</taxon>
        <taxon>Viridiplantae</taxon>
        <taxon>Streptophyta</taxon>
        <taxon>Charophyceae</taxon>
        <taxon>Charales</taxon>
        <taxon>Characeae</taxon>
        <taxon>Chara</taxon>
    </lineage>
</organism>
<dbReference type="GO" id="GO:0006002">
    <property type="term" value="P:fructose 6-phosphate metabolic process"/>
    <property type="evidence" value="ECO:0007669"/>
    <property type="project" value="InterPro"/>
</dbReference>
<feature type="site" description="Important for catalytic activity and substrate specificity; stabilizes the transition state when the phosphoryl donor is PPi; prevents ATP from binding by mimicking the alpha-phosphate group of ATP" evidence="10">
    <location>
        <position position="182"/>
    </location>
</feature>
<evidence type="ECO:0000256" key="4">
    <source>
        <dbReference type="ARBA" id="ARBA00022679"/>
    </source>
</evidence>
<dbReference type="InterPro" id="IPR035966">
    <property type="entry name" value="PKF_sf"/>
</dbReference>
<comment type="function">
    <text evidence="10">Catalytic subunit of pyrophosphate--fructose 6-phosphate 1-phosphotransferase. Catalyzes the phosphorylation of D-fructose 6-phosphate, the first committing step of glycolysis. Uses inorganic phosphate (PPi) as phosphoryl donor instead of ATP like common ATP-dependent phosphofructokinases (ATP-PFKs), which renders the reaction reversible, and can thus function both in glycolysis and gluconeogenesis.</text>
</comment>
<dbReference type="FunFam" id="1.10.10.480:FF:000002">
    <property type="entry name" value="Pyrophosphate--fructose 6-phosphate 1-phosphotransferase subunit beta"/>
    <property type="match status" value="1"/>
</dbReference>
<proteinExistence type="inferred from homology"/>
<evidence type="ECO:0000256" key="9">
    <source>
        <dbReference type="ARBA" id="ARBA00048072"/>
    </source>
</evidence>
<evidence type="ECO:0000256" key="1">
    <source>
        <dbReference type="ARBA" id="ARBA00001946"/>
    </source>
</evidence>
<keyword evidence="6 10" id="KW-0418">Kinase</keyword>
<comment type="caution">
    <text evidence="10">Lacks conserved residue(s) required for the propagation of feature annotation.</text>
</comment>
<name>A0A388KF69_CHABU</name>
<dbReference type="STRING" id="69332.A0A388KF69"/>
<gene>
    <name evidence="10" type="primary">PFP-BETA</name>
    <name evidence="12" type="ORF">CBR_g3138</name>
</gene>
<keyword evidence="3 10" id="KW-0963">Cytoplasm</keyword>
<comment type="function">
    <text evidence="2">Catalyzes the phosphorylation of D-fructose 6-phosphate, the first committing step of glycolysis. Uses inorganic phosphate (PPi) as phosphoryl donor instead of ATP like common ATP-dependent phosphofructokinases (ATP-PFKs), which renders the reaction reversible, and can thus function both in glycolysis and gluconeogenesis. Consistently, PPi-PFK can replace the enzymes of both the forward (ATP-PFK) and reverse (fructose-bisphosphatase (FBPase)) reactions.</text>
</comment>
<evidence type="ECO:0000256" key="5">
    <source>
        <dbReference type="ARBA" id="ARBA00022723"/>
    </source>
</evidence>
<reference evidence="12 13" key="1">
    <citation type="journal article" date="2018" name="Cell">
        <title>The Chara Genome: Secondary Complexity and Implications for Plant Terrestrialization.</title>
        <authorList>
            <person name="Nishiyama T."/>
            <person name="Sakayama H."/>
            <person name="Vries J.D."/>
            <person name="Buschmann H."/>
            <person name="Saint-Marcoux D."/>
            <person name="Ullrich K.K."/>
            <person name="Haas F.B."/>
            <person name="Vanderstraeten L."/>
            <person name="Becker D."/>
            <person name="Lang D."/>
            <person name="Vosolsobe S."/>
            <person name="Rombauts S."/>
            <person name="Wilhelmsson P.K.I."/>
            <person name="Janitza P."/>
            <person name="Kern R."/>
            <person name="Heyl A."/>
            <person name="Rumpler F."/>
            <person name="Villalobos L.I.A.C."/>
            <person name="Clay J.M."/>
            <person name="Skokan R."/>
            <person name="Toyoda A."/>
            <person name="Suzuki Y."/>
            <person name="Kagoshima H."/>
            <person name="Schijlen E."/>
            <person name="Tajeshwar N."/>
            <person name="Catarino B."/>
            <person name="Hetherington A.J."/>
            <person name="Saltykova A."/>
            <person name="Bonnot C."/>
            <person name="Breuninger H."/>
            <person name="Symeonidi A."/>
            <person name="Radhakrishnan G.V."/>
            <person name="Van Nieuwerburgh F."/>
            <person name="Deforce D."/>
            <person name="Chang C."/>
            <person name="Karol K.G."/>
            <person name="Hedrich R."/>
            <person name="Ulvskov P."/>
            <person name="Glockner G."/>
            <person name="Delwiche C.F."/>
            <person name="Petrasek J."/>
            <person name="Van de Peer Y."/>
            <person name="Friml J."/>
            <person name="Beilby M."/>
            <person name="Dolan L."/>
            <person name="Kohara Y."/>
            <person name="Sugano S."/>
            <person name="Fujiyama A."/>
            <person name="Delaux P.-M."/>
            <person name="Quint M."/>
            <person name="TheiBen G."/>
            <person name="Hagemann M."/>
            <person name="Harholt J."/>
            <person name="Dunand C."/>
            <person name="Zachgo S."/>
            <person name="Langdale J."/>
            <person name="Maumus F."/>
            <person name="Straeten D.V.D."/>
            <person name="Gould S.B."/>
            <person name="Rensing S.A."/>
        </authorList>
    </citation>
    <scope>NUCLEOTIDE SEQUENCE [LARGE SCALE GENOMIC DNA]</scope>
    <source>
        <strain evidence="12 13">S276</strain>
    </source>
</reference>